<dbReference type="STRING" id="1353952.A0A165HL58"/>
<dbReference type="AlphaFoldDB" id="A0A165HL58"/>
<protein>
    <recommendedName>
        <fullName evidence="4">CNH domain-containing protein</fullName>
    </recommendedName>
</protein>
<dbReference type="Proteomes" id="UP000076842">
    <property type="component" value="Unassembled WGS sequence"/>
</dbReference>
<evidence type="ECO:0000256" key="1">
    <source>
        <dbReference type="SAM" id="SignalP"/>
    </source>
</evidence>
<name>A0A165HL58_9BASI</name>
<feature type="signal peptide" evidence="1">
    <location>
        <begin position="1"/>
        <end position="18"/>
    </location>
</feature>
<evidence type="ECO:0000313" key="3">
    <source>
        <dbReference type="Proteomes" id="UP000076842"/>
    </source>
</evidence>
<dbReference type="OrthoDB" id="339900at2759"/>
<keyword evidence="3" id="KW-1185">Reference proteome</keyword>
<organism evidence="2 3">
    <name type="scientific">Calocera cornea HHB12733</name>
    <dbReference type="NCBI Taxonomy" id="1353952"/>
    <lineage>
        <taxon>Eukaryota</taxon>
        <taxon>Fungi</taxon>
        <taxon>Dikarya</taxon>
        <taxon>Basidiomycota</taxon>
        <taxon>Agaricomycotina</taxon>
        <taxon>Dacrymycetes</taxon>
        <taxon>Dacrymycetales</taxon>
        <taxon>Dacrymycetaceae</taxon>
        <taxon>Calocera</taxon>
    </lineage>
</organism>
<evidence type="ECO:0000313" key="2">
    <source>
        <dbReference type="EMBL" id="KZT59430.1"/>
    </source>
</evidence>
<reference evidence="2 3" key="1">
    <citation type="journal article" date="2016" name="Mol. Biol. Evol.">
        <title>Comparative Genomics of Early-Diverging Mushroom-Forming Fungi Provides Insights into the Origins of Lignocellulose Decay Capabilities.</title>
        <authorList>
            <person name="Nagy L.G."/>
            <person name="Riley R."/>
            <person name="Tritt A."/>
            <person name="Adam C."/>
            <person name="Daum C."/>
            <person name="Floudas D."/>
            <person name="Sun H."/>
            <person name="Yadav J.S."/>
            <person name="Pangilinan J."/>
            <person name="Larsson K.H."/>
            <person name="Matsuura K."/>
            <person name="Barry K."/>
            <person name="Labutti K."/>
            <person name="Kuo R."/>
            <person name="Ohm R.A."/>
            <person name="Bhattacharya S.S."/>
            <person name="Shirouzu T."/>
            <person name="Yoshinaga Y."/>
            <person name="Martin F.M."/>
            <person name="Grigoriev I.V."/>
            <person name="Hibbett D.S."/>
        </authorList>
    </citation>
    <scope>NUCLEOTIDE SEQUENCE [LARGE SCALE GENOMIC DNA]</scope>
    <source>
        <strain evidence="2 3">HHB12733</strain>
    </source>
</reference>
<evidence type="ECO:0008006" key="4">
    <source>
        <dbReference type="Google" id="ProtNLM"/>
    </source>
</evidence>
<keyword evidence="1" id="KW-0732">Signal</keyword>
<dbReference type="InParanoid" id="A0A165HL58"/>
<accession>A0A165HL58</accession>
<sequence length="122" mass="13200">MEITWLVILVVALGPSLPPPQHFKRAPTGMPPYPVTNLVVGDPYAVLAAGPWLQLLHASSGELLAEEDTTLPIRVLAVDESFEHIVTTADNKKLVVRQREGLKVLSTRCAHPPPPPIQGLCS</sequence>
<dbReference type="EMBL" id="KV423940">
    <property type="protein sequence ID" value="KZT59430.1"/>
    <property type="molecule type" value="Genomic_DNA"/>
</dbReference>
<gene>
    <name evidence="2" type="ORF">CALCODRAFT_493579</name>
</gene>
<proteinExistence type="predicted"/>
<feature type="chain" id="PRO_5007858726" description="CNH domain-containing protein" evidence="1">
    <location>
        <begin position="19"/>
        <end position="122"/>
    </location>
</feature>